<gene>
    <name evidence="1" type="ORF">SETTUDRAFT_165633</name>
</gene>
<protein>
    <submittedName>
        <fullName evidence="1">Uncharacterized protein</fullName>
    </submittedName>
</protein>
<dbReference type="GeneID" id="19399536"/>
<evidence type="ECO:0000313" key="1">
    <source>
        <dbReference type="EMBL" id="EOA82186.1"/>
    </source>
</evidence>
<sequence>MSTRQRHPQRIIEQVHQVSASLNQIWLSDQYDGRSLQRRHSHSVNIKNHHCNDGPSFWKEKFPYLWSVRERPQMRIAKYV</sequence>
<keyword evidence="2" id="KW-1185">Reference proteome</keyword>
<proteinExistence type="predicted"/>
<dbReference type="RefSeq" id="XP_008030472.1">
    <property type="nucleotide sequence ID" value="XM_008032281.1"/>
</dbReference>
<dbReference type="EMBL" id="KB908855">
    <property type="protein sequence ID" value="EOA82186.1"/>
    <property type="molecule type" value="Genomic_DNA"/>
</dbReference>
<dbReference type="HOGENOM" id="CLU_2591306_0_0_1"/>
<dbReference type="Proteomes" id="UP000016935">
    <property type="component" value="Unassembled WGS sequence"/>
</dbReference>
<name>R0IA43_EXST2</name>
<accession>R0IA43</accession>
<organism evidence="1 2">
    <name type="scientific">Exserohilum turcicum (strain 28A)</name>
    <name type="common">Northern leaf blight fungus</name>
    <name type="synonym">Setosphaeria turcica</name>
    <dbReference type="NCBI Taxonomy" id="671987"/>
    <lineage>
        <taxon>Eukaryota</taxon>
        <taxon>Fungi</taxon>
        <taxon>Dikarya</taxon>
        <taxon>Ascomycota</taxon>
        <taxon>Pezizomycotina</taxon>
        <taxon>Dothideomycetes</taxon>
        <taxon>Pleosporomycetidae</taxon>
        <taxon>Pleosporales</taxon>
        <taxon>Pleosporineae</taxon>
        <taxon>Pleosporaceae</taxon>
        <taxon>Exserohilum</taxon>
    </lineage>
</organism>
<evidence type="ECO:0000313" key="2">
    <source>
        <dbReference type="Proteomes" id="UP000016935"/>
    </source>
</evidence>
<reference evidence="1 2" key="1">
    <citation type="journal article" date="2012" name="PLoS Pathog.">
        <title>Diverse lifestyles and strategies of plant pathogenesis encoded in the genomes of eighteen Dothideomycetes fungi.</title>
        <authorList>
            <person name="Ohm R.A."/>
            <person name="Feau N."/>
            <person name="Henrissat B."/>
            <person name="Schoch C.L."/>
            <person name="Horwitz B.A."/>
            <person name="Barry K.W."/>
            <person name="Condon B.J."/>
            <person name="Copeland A.C."/>
            <person name="Dhillon B."/>
            <person name="Glaser F."/>
            <person name="Hesse C.N."/>
            <person name="Kosti I."/>
            <person name="LaButti K."/>
            <person name="Lindquist E.A."/>
            <person name="Lucas S."/>
            <person name="Salamov A.A."/>
            <person name="Bradshaw R.E."/>
            <person name="Ciuffetti L."/>
            <person name="Hamelin R.C."/>
            <person name="Kema G.H.J."/>
            <person name="Lawrence C."/>
            <person name="Scott J.A."/>
            <person name="Spatafora J.W."/>
            <person name="Turgeon B.G."/>
            <person name="de Wit P.J.G.M."/>
            <person name="Zhong S."/>
            <person name="Goodwin S.B."/>
            <person name="Grigoriev I.V."/>
        </authorList>
    </citation>
    <scope>NUCLEOTIDE SEQUENCE [LARGE SCALE GENOMIC DNA]</scope>
    <source>
        <strain evidence="2">28A</strain>
    </source>
</reference>
<dbReference type="AlphaFoldDB" id="R0IA43"/>
<reference evidence="1 2" key="2">
    <citation type="journal article" date="2013" name="PLoS Genet.">
        <title>Comparative genome structure, secondary metabolite, and effector coding capacity across Cochliobolus pathogens.</title>
        <authorList>
            <person name="Condon B.J."/>
            <person name="Leng Y."/>
            <person name="Wu D."/>
            <person name="Bushley K.E."/>
            <person name="Ohm R.A."/>
            <person name="Otillar R."/>
            <person name="Martin J."/>
            <person name="Schackwitz W."/>
            <person name="Grimwood J."/>
            <person name="MohdZainudin N."/>
            <person name="Xue C."/>
            <person name="Wang R."/>
            <person name="Manning V.A."/>
            <person name="Dhillon B."/>
            <person name="Tu Z.J."/>
            <person name="Steffenson B.J."/>
            <person name="Salamov A."/>
            <person name="Sun H."/>
            <person name="Lowry S."/>
            <person name="LaButti K."/>
            <person name="Han J."/>
            <person name="Copeland A."/>
            <person name="Lindquist E."/>
            <person name="Barry K."/>
            <person name="Schmutz J."/>
            <person name="Baker S.E."/>
            <person name="Ciuffetti L.M."/>
            <person name="Grigoriev I.V."/>
            <person name="Zhong S."/>
            <person name="Turgeon B.G."/>
        </authorList>
    </citation>
    <scope>NUCLEOTIDE SEQUENCE [LARGE SCALE GENOMIC DNA]</scope>
    <source>
        <strain evidence="2">28A</strain>
    </source>
</reference>